<protein>
    <recommendedName>
        <fullName evidence="1">Dirigent protein</fullName>
    </recommendedName>
</protein>
<feature type="chain" id="PRO_5008191853" description="Dirigent protein" evidence="1">
    <location>
        <begin position="31"/>
        <end position="186"/>
    </location>
</feature>
<dbReference type="Proteomes" id="UP000077202">
    <property type="component" value="Unassembled WGS sequence"/>
</dbReference>
<comment type="caution">
    <text evidence="2">The sequence shown here is derived from an EMBL/GenBank/DDBJ whole genome shotgun (WGS) entry which is preliminary data.</text>
</comment>
<feature type="signal peptide" evidence="1">
    <location>
        <begin position="1"/>
        <end position="30"/>
    </location>
</feature>
<evidence type="ECO:0000313" key="2">
    <source>
        <dbReference type="EMBL" id="OAE18916.1"/>
    </source>
</evidence>
<dbReference type="GO" id="GO:0048046">
    <property type="term" value="C:apoplast"/>
    <property type="evidence" value="ECO:0007669"/>
    <property type="project" value="UniProtKB-SubCell"/>
</dbReference>
<keyword evidence="3" id="KW-1185">Reference proteome</keyword>
<comment type="subcellular location">
    <subcellularLocation>
        <location evidence="1">Secreted</location>
        <location evidence="1">Extracellular space</location>
        <location evidence="1">Apoplast</location>
    </subcellularLocation>
</comment>
<proteinExistence type="inferred from homology"/>
<accession>A0A176VGK4</accession>
<keyword evidence="1" id="KW-0732">Signal</keyword>
<name>A0A176VGK4_MARPO</name>
<dbReference type="InterPro" id="IPR004265">
    <property type="entry name" value="Dirigent"/>
</dbReference>
<reference evidence="2" key="1">
    <citation type="submission" date="2016-03" db="EMBL/GenBank/DDBJ databases">
        <title>Mechanisms controlling the formation of the plant cell surface in tip-growing cells are functionally conserved among land plants.</title>
        <authorList>
            <person name="Honkanen S."/>
            <person name="Jones V.A."/>
            <person name="Morieri G."/>
            <person name="Champion C."/>
            <person name="Hetherington A.J."/>
            <person name="Kelly S."/>
            <person name="Saint-Marcoux D."/>
            <person name="Proust H."/>
            <person name="Prescott H."/>
            <person name="Dolan L."/>
        </authorList>
    </citation>
    <scope>NUCLEOTIDE SEQUENCE [LARGE SCALE GENOMIC DNA]</scope>
    <source>
        <tissue evidence="2">Whole gametophyte</tissue>
    </source>
</reference>
<keyword evidence="1" id="KW-0052">Apoplast</keyword>
<gene>
    <name evidence="2" type="ORF">AXG93_1976s1210</name>
</gene>
<comment type="similarity">
    <text evidence="1">Belongs to the plant dirigent protein family.</text>
</comment>
<dbReference type="Pfam" id="PF03018">
    <property type="entry name" value="Dirigent"/>
    <property type="match status" value="1"/>
</dbReference>
<sequence length="186" mass="20482">MGRSIMGSSMLAVLMVALLISGSQFEVASAKKKKHIQFTYYLHDNFIPPGVTAVQTISVSGNFTGLAEFGDQTTFDSILREGLNKTSDFWGYHSGTTSLLSSPNNFFITLTADLRTPKYNGFYVVQGRFNSSNPSWDLPITGGSGADKERLSLRFQVLNAEVVHVPQHELPTPPVDLPSLFQKTYI</sequence>
<evidence type="ECO:0000313" key="3">
    <source>
        <dbReference type="Proteomes" id="UP000077202"/>
    </source>
</evidence>
<comment type="subunit">
    <text evidence="1">Homodimer.</text>
</comment>
<dbReference type="EMBL" id="LVLJ01003973">
    <property type="protein sequence ID" value="OAE18916.1"/>
    <property type="molecule type" value="Genomic_DNA"/>
</dbReference>
<organism evidence="2 3">
    <name type="scientific">Marchantia polymorpha subsp. ruderalis</name>
    <dbReference type="NCBI Taxonomy" id="1480154"/>
    <lineage>
        <taxon>Eukaryota</taxon>
        <taxon>Viridiplantae</taxon>
        <taxon>Streptophyta</taxon>
        <taxon>Embryophyta</taxon>
        <taxon>Marchantiophyta</taxon>
        <taxon>Marchantiopsida</taxon>
        <taxon>Marchantiidae</taxon>
        <taxon>Marchantiales</taxon>
        <taxon>Marchantiaceae</taxon>
        <taxon>Marchantia</taxon>
    </lineage>
</organism>
<evidence type="ECO:0000256" key="1">
    <source>
        <dbReference type="RuleBase" id="RU363099"/>
    </source>
</evidence>
<dbReference type="AlphaFoldDB" id="A0A176VGK4"/>
<keyword evidence="1" id="KW-0964">Secreted</keyword>
<dbReference type="PANTHER" id="PTHR21495">
    <property type="entry name" value="NUCLEOPORIN-RELATED"/>
    <property type="match status" value="1"/>
</dbReference>
<comment type="function">
    <text evidence="1">Dirigent proteins impart stereoselectivity on the phenoxy radical-coupling reaction, yielding optically active lignans from two molecules of coniferyl alcohol in the biosynthesis of lignans, flavonolignans, and alkaloids and thus plays a central role in plant secondary metabolism.</text>
</comment>